<dbReference type="AlphaFoldDB" id="A0A087E545"/>
<dbReference type="EMBL" id="JGZR01000007">
    <property type="protein sequence ID" value="KFJ02896.1"/>
    <property type="molecule type" value="Genomic_DNA"/>
</dbReference>
<dbReference type="GeneID" id="78126952"/>
<proteinExistence type="predicted"/>
<evidence type="ECO:0000256" key="1">
    <source>
        <dbReference type="SAM" id="MobiDB-lite"/>
    </source>
</evidence>
<comment type="caution">
    <text evidence="2">The sequence shown here is derived from an EMBL/GenBank/DDBJ whole genome shotgun (WGS) entry which is preliminary data.</text>
</comment>
<reference evidence="2 3" key="1">
    <citation type="submission" date="2014-03" db="EMBL/GenBank/DDBJ databases">
        <title>Genomics of Bifidobacteria.</title>
        <authorList>
            <person name="Ventura M."/>
            <person name="Milani C."/>
            <person name="Lugli G.A."/>
        </authorList>
    </citation>
    <scope>NUCLEOTIDE SEQUENCE [LARGE SCALE GENOMIC DNA]</scope>
    <source>
        <strain evidence="2 3">LMG 11597</strain>
    </source>
</reference>
<dbReference type="Proteomes" id="UP000029055">
    <property type="component" value="Unassembled WGS sequence"/>
</dbReference>
<sequence length="228" mass="25619">MSWGMMARALEVRLPWPGGKLTLLALAGRADDEGHVTPAGPLIGDMAASLAEETGLREQTTERDAPDLSVMDCLRILEFEQLLKLPARTSRERRWSLTFDAYSRRVERETDQARKALESGTLGRPPVRERCPQSSSDGSWRDPRTALSEHDRLVLARAFDFTDSMERAMKDEVYEFLDDTLRKGVHAFLADPPADIEAFERRLEPLAMQCADMAVQGVLEAIQAGRLY</sequence>
<feature type="region of interest" description="Disordered" evidence="1">
    <location>
        <begin position="115"/>
        <end position="144"/>
    </location>
</feature>
<dbReference type="OrthoDB" id="9863539at2"/>
<name>A0A087E545_9BIFI</name>
<organism evidence="2 3">
    <name type="scientific">Bifidobacterium subtile</name>
    <dbReference type="NCBI Taxonomy" id="77635"/>
    <lineage>
        <taxon>Bacteria</taxon>
        <taxon>Bacillati</taxon>
        <taxon>Actinomycetota</taxon>
        <taxon>Actinomycetes</taxon>
        <taxon>Bifidobacteriales</taxon>
        <taxon>Bifidobacteriaceae</taxon>
        <taxon>Bifidobacterium</taxon>
    </lineage>
</organism>
<dbReference type="STRING" id="77635.BISU_0821"/>
<accession>A0A087E545</accession>
<evidence type="ECO:0000313" key="3">
    <source>
        <dbReference type="Proteomes" id="UP000029055"/>
    </source>
</evidence>
<evidence type="ECO:0000313" key="2">
    <source>
        <dbReference type="EMBL" id="KFJ02896.1"/>
    </source>
</evidence>
<keyword evidence="3" id="KW-1185">Reference proteome</keyword>
<dbReference type="RefSeq" id="WP_024464174.1">
    <property type="nucleotide sequence ID" value="NZ_CP062939.1"/>
</dbReference>
<protein>
    <submittedName>
        <fullName evidence="2">Uncharacterized protein</fullName>
    </submittedName>
</protein>
<gene>
    <name evidence="2" type="ORF">BISU_0821</name>
</gene>